<keyword evidence="4" id="KW-0548">Nucleotidyltransferase</keyword>
<keyword evidence="9" id="KW-0460">Magnesium</keyword>
<dbReference type="InterPro" id="IPR002646">
    <property type="entry name" value="PolA_pol_head_dom"/>
</dbReference>
<dbReference type="EMBL" id="VFJB01000004">
    <property type="protein sequence ID" value="KAA0258609.1"/>
    <property type="molecule type" value="Genomic_DNA"/>
</dbReference>
<dbReference type="CDD" id="cd00077">
    <property type="entry name" value="HDc"/>
    <property type="match status" value="1"/>
</dbReference>
<dbReference type="OrthoDB" id="9805698at2"/>
<dbReference type="Pfam" id="PF12627">
    <property type="entry name" value="PolyA_pol_RNAbd"/>
    <property type="match status" value="1"/>
</dbReference>
<dbReference type="PANTHER" id="PTHR47545">
    <property type="entry name" value="MULTIFUNCTIONAL CCA PROTEIN"/>
    <property type="match status" value="1"/>
</dbReference>
<keyword evidence="6" id="KW-0547">Nucleotide-binding</keyword>
<evidence type="ECO:0000256" key="8">
    <source>
        <dbReference type="ARBA" id="ARBA00022840"/>
    </source>
</evidence>
<keyword evidence="8" id="KW-0067">ATP-binding</keyword>
<dbReference type="Gene3D" id="3.30.460.10">
    <property type="entry name" value="Beta Polymerase, domain 2"/>
    <property type="match status" value="1"/>
</dbReference>
<dbReference type="InterPro" id="IPR003607">
    <property type="entry name" value="HD/PDEase_dom"/>
</dbReference>
<proteinExistence type="inferred from homology"/>
<sequence length="438" mass="51346">MNLNKFLNDNLIYQIISFSKKINIDIYFVGGCVRDTILGIKSHDIDIVPFGIDYREFSKILKKKLNASAVPFKDNVRLYVNNTVIDVSKPRGETISDDLQKRDFTINNLAMDKNGNIIGDTTDIDKRLIKHVYEEVFQDDPIRILRAFRFASQLGFQIDIETLNKIYHEKELLKNAPNERIYDEIIKLLKRNYNFNALKMMQQSEVLFILYPEFKKIEGLPQGKYHKDCALTHTFKVVELMQFMAEKLNLSDQTKNILLLTALFHDVGKGFTGEKNNYKNFIGHEIESVKIAKKYLTKYPINKNQINTILLLIENHTKIRIYSTETARDNTLKKFIYKHYPYLEELILFTLADNLTKGKSMEPIYQTIIRIREFAKLMHWERKNLITGHDLMQLPIEDKKMFSTILNDVHEKLVIGVLNSKDEAIKYIKSQYIIQKQS</sequence>
<comment type="caution">
    <text evidence="13">The sequence shown here is derived from an EMBL/GenBank/DDBJ whole genome shotgun (WGS) entry which is preliminary data.</text>
</comment>
<dbReference type="InterPro" id="IPR006674">
    <property type="entry name" value="HD_domain"/>
</dbReference>
<dbReference type="NCBIfam" id="TIGR00277">
    <property type="entry name" value="HDIG"/>
    <property type="match status" value="1"/>
</dbReference>
<dbReference type="GO" id="GO:0046872">
    <property type="term" value="F:metal ion binding"/>
    <property type="evidence" value="ECO:0007669"/>
    <property type="project" value="UniProtKB-KW"/>
</dbReference>
<comment type="cofactor">
    <cofactor evidence="1">
        <name>Mg(2+)</name>
        <dbReference type="ChEBI" id="CHEBI:18420"/>
    </cofactor>
</comment>
<dbReference type="GO" id="GO:0005524">
    <property type="term" value="F:ATP binding"/>
    <property type="evidence" value="ECO:0007669"/>
    <property type="project" value="UniProtKB-KW"/>
</dbReference>
<evidence type="ECO:0000256" key="11">
    <source>
        <dbReference type="RuleBase" id="RU003953"/>
    </source>
</evidence>
<dbReference type="PANTHER" id="PTHR47545:SF1">
    <property type="entry name" value="MULTIFUNCTIONAL CCA PROTEIN"/>
    <property type="match status" value="1"/>
</dbReference>
<gene>
    <name evidence="13" type="ORF">FHQ18_05470</name>
</gene>
<dbReference type="RefSeq" id="WP_149266162.1">
    <property type="nucleotide sequence ID" value="NZ_VFJB01000004.1"/>
</dbReference>
<dbReference type="GO" id="GO:0042245">
    <property type="term" value="P:RNA repair"/>
    <property type="evidence" value="ECO:0007669"/>
    <property type="project" value="UniProtKB-KW"/>
</dbReference>
<dbReference type="Gene3D" id="1.10.3090.10">
    <property type="entry name" value="cca-adding enzyme, domain 2"/>
    <property type="match status" value="1"/>
</dbReference>
<reference evidence="13 14" key="1">
    <citation type="submission" date="2019-06" db="EMBL/GenBank/DDBJ databases">
        <title>Genomic insights into carbon and energy metabolism of Deferribacter autotrophicus revealed new metabolic traits in the phylum Deferribacteres.</title>
        <authorList>
            <person name="Slobodkin A.I."/>
            <person name="Slobodkina G.B."/>
            <person name="Allioux M."/>
            <person name="Alain K."/>
            <person name="Jebbar M."/>
            <person name="Shadrin V."/>
            <person name="Kublanov I.V."/>
            <person name="Toshchakov S.V."/>
            <person name="Bonch-Osmolovskaya E.A."/>
        </authorList>
    </citation>
    <scope>NUCLEOTIDE SEQUENCE [LARGE SCALE GENOMIC DNA]</scope>
    <source>
        <strain evidence="13 14">SL50</strain>
    </source>
</reference>
<evidence type="ECO:0000256" key="3">
    <source>
        <dbReference type="ARBA" id="ARBA00022694"/>
    </source>
</evidence>
<evidence type="ECO:0000256" key="5">
    <source>
        <dbReference type="ARBA" id="ARBA00022723"/>
    </source>
</evidence>
<keyword evidence="2 11" id="KW-0808">Transferase</keyword>
<evidence type="ECO:0000259" key="12">
    <source>
        <dbReference type="SMART" id="SM00471"/>
    </source>
</evidence>
<keyword evidence="10 11" id="KW-0694">RNA-binding</keyword>
<keyword evidence="14" id="KW-1185">Reference proteome</keyword>
<evidence type="ECO:0000256" key="7">
    <source>
        <dbReference type="ARBA" id="ARBA00022800"/>
    </source>
</evidence>
<name>A0A5A8F6W9_9BACT</name>
<feature type="domain" description="HD/PDEase" evidence="12">
    <location>
        <begin position="226"/>
        <end position="367"/>
    </location>
</feature>
<evidence type="ECO:0000256" key="10">
    <source>
        <dbReference type="ARBA" id="ARBA00022884"/>
    </source>
</evidence>
<keyword evidence="7" id="KW-0692">RNA repair</keyword>
<dbReference type="GO" id="GO:0008033">
    <property type="term" value="P:tRNA processing"/>
    <property type="evidence" value="ECO:0007669"/>
    <property type="project" value="UniProtKB-KW"/>
</dbReference>
<organism evidence="13 14">
    <name type="scientific">Deferribacter autotrophicus</name>
    <dbReference type="NCBI Taxonomy" id="500465"/>
    <lineage>
        <taxon>Bacteria</taxon>
        <taxon>Pseudomonadati</taxon>
        <taxon>Deferribacterota</taxon>
        <taxon>Deferribacteres</taxon>
        <taxon>Deferribacterales</taxon>
        <taxon>Deferribacteraceae</taxon>
        <taxon>Deferribacter</taxon>
    </lineage>
</organism>
<evidence type="ECO:0000313" key="14">
    <source>
        <dbReference type="Proteomes" id="UP000322876"/>
    </source>
</evidence>
<dbReference type="InterPro" id="IPR006675">
    <property type="entry name" value="HDIG_dom"/>
</dbReference>
<dbReference type="Proteomes" id="UP000322876">
    <property type="component" value="Unassembled WGS sequence"/>
</dbReference>
<protein>
    <submittedName>
        <fullName evidence="13">CCA tRNA nucleotidyltransferase</fullName>
    </submittedName>
</protein>
<evidence type="ECO:0000256" key="6">
    <source>
        <dbReference type="ARBA" id="ARBA00022741"/>
    </source>
</evidence>
<dbReference type="SUPFAM" id="SSF81891">
    <property type="entry name" value="Poly A polymerase C-terminal region-like"/>
    <property type="match status" value="1"/>
</dbReference>
<dbReference type="GO" id="GO:0003723">
    <property type="term" value="F:RNA binding"/>
    <property type="evidence" value="ECO:0007669"/>
    <property type="project" value="UniProtKB-KW"/>
</dbReference>
<keyword evidence="3" id="KW-0819">tRNA processing</keyword>
<dbReference type="SMART" id="SM00471">
    <property type="entry name" value="HDc"/>
    <property type="match status" value="1"/>
</dbReference>
<evidence type="ECO:0000256" key="9">
    <source>
        <dbReference type="ARBA" id="ARBA00022842"/>
    </source>
</evidence>
<dbReference type="GO" id="GO:0016779">
    <property type="term" value="F:nucleotidyltransferase activity"/>
    <property type="evidence" value="ECO:0007669"/>
    <property type="project" value="UniProtKB-KW"/>
</dbReference>
<evidence type="ECO:0000256" key="2">
    <source>
        <dbReference type="ARBA" id="ARBA00022679"/>
    </source>
</evidence>
<keyword evidence="5" id="KW-0479">Metal-binding</keyword>
<dbReference type="SUPFAM" id="SSF81301">
    <property type="entry name" value="Nucleotidyltransferase"/>
    <property type="match status" value="1"/>
</dbReference>
<evidence type="ECO:0000256" key="4">
    <source>
        <dbReference type="ARBA" id="ARBA00022695"/>
    </source>
</evidence>
<dbReference type="InterPro" id="IPR032828">
    <property type="entry name" value="PolyA_RNA-bd"/>
</dbReference>
<dbReference type="Pfam" id="PF01966">
    <property type="entry name" value="HD"/>
    <property type="match status" value="1"/>
</dbReference>
<evidence type="ECO:0000313" key="13">
    <source>
        <dbReference type="EMBL" id="KAA0258609.1"/>
    </source>
</evidence>
<evidence type="ECO:0000256" key="1">
    <source>
        <dbReference type="ARBA" id="ARBA00001946"/>
    </source>
</evidence>
<dbReference type="Pfam" id="PF01743">
    <property type="entry name" value="PolyA_pol"/>
    <property type="match status" value="1"/>
</dbReference>
<dbReference type="InterPro" id="IPR043519">
    <property type="entry name" value="NT_sf"/>
</dbReference>
<accession>A0A5A8F6W9</accession>
<dbReference type="AlphaFoldDB" id="A0A5A8F6W9"/>
<dbReference type="InterPro" id="IPR050124">
    <property type="entry name" value="tRNA_CCA-adding_enzyme"/>
</dbReference>
<comment type="similarity">
    <text evidence="11">Belongs to the tRNA nucleotidyltransferase/poly(A) polymerase family.</text>
</comment>